<dbReference type="AlphaFoldDB" id="A0A218XNE9"/>
<keyword evidence="7" id="KW-1185">Reference proteome</keyword>
<sequence>MAAKSSATLAFFLSLNLLVFSLSSAATLPKPIPSPLVGSPSVDSPSGGTCPFGVQKLGACGNLLEGLTGVTSGIPPKEPCCSPIQGLIDLEAAVCICAAINANVLGIINLDVNVALTLLINVCGKNVPQGFQCA</sequence>
<evidence type="ECO:0000259" key="3">
    <source>
        <dbReference type="SMART" id="SM00499"/>
    </source>
</evidence>
<reference evidence="4" key="2">
    <citation type="submission" date="2017-06" db="EMBL/GenBank/DDBJ databases">
        <title>The pomegranate genome and the genomics of punicalagin biosynthesis.</title>
        <authorList>
            <person name="Xu C."/>
        </authorList>
    </citation>
    <scope>NUCLEOTIDE SEQUENCE [LARGE SCALE GENOMIC DNA]</scope>
    <source>
        <tissue evidence="4">Fresh leaf</tissue>
    </source>
</reference>
<gene>
    <name evidence="4" type="ORF">CDL15_Pgr021540</name>
    <name evidence="5" type="ORF">CRG98_018702</name>
</gene>
<proteinExistence type="inferred from homology"/>
<dbReference type="EMBL" id="PGOL01001098">
    <property type="protein sequence ID" value="PKI60925.1"/>
    <property type="molecule type" value="Genomic_DNA"/>
</dbReference>
<dbReference type="STRING" id="22663.A0A218XNE9"/>
<dbReference type="InterPro" id="IPR027923">
    <property type="entry name" value="Hydrophob_seed_dom"/>
</dbReference>
<name>A0A218XNE9_PUNGR</name>
<dbReference type="PANTHER" id="PTHR31731">
    <property type="match status" value="1"/>
</dbReference>
<organism evidence="4 6">
    <name type="scientific">Punica granatum</name>
    <name type="common">Pomegranate</name>
    <dbReference type="NCBI Taxonomy" id="22663"/>
    <lineage>
        <taxon>Eukaryota</taxon>
        <taxon>Viridiplantae</taxon>
        <taxon>Streptophyta</taxon>
        <taxon>Embryophyta</taxon>
        <taxon>Tracheophyta</taxon>
        <taxon>Spermatophyta</taxon>
        <taxon>Magnoliopsida</taxon>
        <taxon>eudicotyledons</taxon>
        <taxon>Gunneridae</taxon>
        <taxon>Pentapetalae</taxon>
        <taxon>rosids</taxon>
        <taxon>malvids</taxon>
        <taxon>Myrtales</taxon>
        <taxon>Lythraceae</taxon>
        <taxon>Punica</taxon>
    </lineage>
</organism>
<keyword evidence="2" id="KW-0732">Signal</keyword>
<dbReference type="SMART" id="SM00499">
    <property type="entry name" value="AAI"/>
    <property type="match status" value="1"/>
</dbReference>
<evidence type="ECO:0000313" key="4">
    <source>
        <dbReference type="EMBL" id="OWM86453.1"/>
    </source>
</evidence>
<dbReference type="CDD" id="cd01958">
    <property type="entry name" value="HPS_like"/>
    <property type="match status" value="1"/>
</dbReference>
<dbReference type="GeneID" id="116192833"/>
<comment type="caution">
    <text evidence="4">The sequence shown here is derived from an EMBL/GenBank/DDBJ whole genome shotgun (WGS) entry which is preliminary data.</text>
</comment>
<reference evidence="5 7" key="3">
    <citation type="submission" date="2017-11" db="EMBL/GenBank/DDBJ databases">
        <title>De-novo sequencing of pomegranate (Punica granatum L.) genome.</title>
        <authorList>
            <person name="Akparov Z."/>
            <person name="Amiraslanov A."/>
            <person name="Hajiyeva S."/>
            <person name="Abbasov M."/>
            <person name="Kaur K."/>
            <person name="Hamwieh A."/>
            <person name="Solovyev V."/>
            <person name="Salamov A."/>
            <person name="Braich B."/>
            <person name="Kosarev P."/>
            <person name="Mahmoud A."/>
            <person name="Hajiyev E."/>
            <person name="Babayeva S."/>
            <person name="Izzatullayeva V."/>
            <person name="Mammadov A."/>
            <person name="Mammadov A."/>
            <person name="Sharifova S."/>
            <person name="Ojaghi J."/>
            <person name="Eynullazada K."/>
            <person name="Bayramov B."/>
            <person name="Abdulazimova A."/>
            <person name="Shahmuradov I."/>
        </authorList>
    </citation>
    <scope>NUCLEOTIDE SEQUENCE [LARGE SCALE GENOMIC DNA]</scope>
    <source>
        <strain evidence="5">AG2017</strain>
        <strain evidence="7">cv. AG2017</strain>
        <tissue evidence="5">Leaf</tissue>
    </source>
</reference>
<dbReference type="InterPro" id="IPR016140">
    <property type="entry name" value="Bifunc_inhib/LTP/seed_store"/>
</dbReference>
<dbReference type="SUPFAM" id="SSF47699">
    <property type="entry name" value="Bifunctional inhibitor/lipid-transfer protein/seed storage 2S albumin"/>
    <property type="match status" value="1"/>
</dbReference>
<evidence type="ECO:0000256" key="1">
    <source>
        <dbReference type="ARBA" id="ARBA00008965"/>
    </source>
</evidence>
<evidence type="ECO:0000313" key="5">
    <source>
        <dbReference type="EMBL" id="PKI60925.1"/>
    </source>
</evidence>
<dbReference type="Gene3D" id="1.10.110.10">
    <property type="entry name" value="Plant lipid-transfer and hydrophobic proteins"/>
    <property type="match status" value="1"/>
</dbReference>
<evidence type="ECO:0000313" key="6">
    <source>
        <dbReference type="Proteomes" id="UP000197138"/>
    </source>
</evidence>
<dbReference type="InterPro" id="IPR036312">
    <property type="entry name" value="Bifun_inhib/LTP/seed_sf"/>
</dbReference>
<evidence type="ECO:0000313" key="7">
    <source>
        <dbReference type="Proteomes" id="UP000233551"/>
    </source>
</evidence>
<feature type="chain" id="PRO_5014072029" description="Bifunctional inhibitor/plant lipid transfer protein/seed storage helical domain-containing protein" evidence="2">
    <location>
        <begin position="26"/>
        <end position="134"/>
    </location>
</feature>
<dbReference type="Pfam" id="PF14547">
    <property type="entry name" value="Hydrophob_seed"/>
    <property type="match status" value="1"/>
</dbReference>
<feature type="domain" description="Bifunctional inhibitor/plant lipid transfer protein/seed storage helical" evidence="3">
    <location>
        <begin position="50"/>
        <end position="133"/>
    </location>
</feature>
<dbReference type="InterPro" id="IPR051636">
    <property type="entry name" value="Plant_LTP/defense-related"/>
</dbReference>
<dbReference type="OrthoDB" id="696558at2759"/>
<accession>A0A218XNE9</accession>
<dbReference type="Proteomes" id="UP000233551">
    <property type="component" value="Unassembled WGS sequence"/>
</dbReference>
<dbReference type="EMBL" id="MTKT01001084">
    <property type="protein sequence ID" value="OWM86453.1"/>
    <property type="molecule type" value="Genomic_DNA"/>
</dbReference>
<protein>
    <recommendedName>
        <fullName evidence="3">Bifunctional inhibitor/plant lipid transfer protein/seed storage helical domain-containing protein</fullName>
    </recommendedName>
</protein>
<reference evidence="6" key="1">
    <citation type="journal article" date="2017" name="Plant J.">
        <title>The pomegranate (Punica granatum L.) genome and the genomics of punicalagin biosynthesis.</title>
        <authorList>
            <person name="Qin G."/>
            <person name="Xu C."/>
            <person name="Ming R."/>
            <person name="Tang H."/>
            <person name="Guyot R."/>
            <person name="Kramer E.M."/>
            <person name="Hu Y."/>
            <person name="Yi X."/>
            <person name="Qi Y."/>
            <person name="Xu X."/>
            <person name="Gao Z."/>
            <person name="Pan H."/>
            <person name="Jian J."/>
            <person name="Tian Y."/>
            <person name="Yue Z."/>
            <person name="Xu Y."/>
        </authorList>
    </citation>
    <scope>NUCLEOTIDE SEQUENCE [LARGE SCALE GENOMIC DNA]</scope>
    <source>
        <strain evidence="6">cv. Dabenzi</strain>
    </source>
</reference>
<feature type="signal peptide" evidence="2">
    <location>
        <begin position="1"/>
        <end position="25"/>
    </location>
</feature>
<evidence type="ECO:0000256" key="2">
    <source>
        <dbReference type="SAM" id="SignalP"/>
    </source>
</evidence>
<dbReference type="Proteomes" id="UP000197138">
    <property type="component" value="Unassembled WGS sequence"/>
</dbReference>
<comment type="similarity">
    <text evidence="1">Belongs to the plant LTP family. PEARLI1 subfamily.</text>
</comment>